<proteinExistence type="predicted"/>
<accession>A0ABT1JA22</accession>
<gene>
    <name evidence="1" type="ORF">FHR36_007258</name>
</gene>
<dbReference type="EMBL" id="JAMZDX010000008">
    <property type="protein sequence ID" value="MCP2314059.1"/>
    <property type="molecule type" value="Genomic_DNA"/>
</dbReference>
<evidence type="ECO:0000313" key="1">
    <source>
        <dbReference type="EMBL" id="MCP2314059.1"/>
    </source>
</evidence>
<comment type="caution">
    <text evidence="1">The sequence shown here is derived from an EMBL/GenBank/DDBJ whole genome shotgun (WGS) entry which is preliminary data.</text>
</comment>
<name>A0ABT1JA22_9ACTN</name>
<organism evidence="1 2">
    <name type="scientific">Kitasatospora paracochleata</name>
    <dbReference type="NCBI Taxonomy" id="58354"/>
    <lineage>
        <taxon>Bacteria</taxon>
        <taxon>Bacillati</taxon>
        <taxon>Actinomycetota</taxon>
        <taxon>Actinomycetes</taxon>
        <taxon>Kitasatosporales</taxon>
        <taxon>Streptomycetaceae</taxon>
        <taxon>Kitasatospora</taxon>
    </lineage>
</organism>
<dbReference type="Proteomes" id="UP001206483">
    <property type="component" value="Unassembled WGS sequence"/>
</dbReference>
<reference evidence="1 2" key="1">
    <citation type="submission" date="2022-06" db="EMBL/GenBank/DDBJ databases">
        <title>Sequencing the genomes of 1000 actinobacteria strains.</title>
        <authorList>
            <person name="Klenk H.-P."/>
        </authorList>
    </citation>
    <scope>NUCLEOTIDE SEQUENCE [LARGE SCALE GENOMIC DNA]</scope>
    <source>
        <strain evidence="1 2">DSM 41656</strain>
    </source>
</reference>
<dbReference type="RefSeq" id="WP_253804408.1">
    <property type="nucleotide sequence ID" value="NZ_BAAAUB010000050.1"/>
</dbReference>
<evidence type="ECO:0000313" key="2">
    <source>
        <dbReference type="Proteomes" id="UP001206483"/>
    </source>
</evidence>
<keyword evidence="2" id="KW-1185">Reference proteome</keyword>
<protein>
    <submittedName>
        <fullName evidence="1">Uncharacterized protein</fullName>
    </submittedName>
</protein>
<sequence>MPRPDQTTRTEGRARIAALKKTRDKIHSDAEKAKTDADAEMWSAIAELIRTGQVLQADAAVETGFTRDHVLKQTKRYSSGG</sequence>